<comment type="caution">
    <text evidence="1">The sequence shown here is derived from an EMBL/GenBank/DDBJ whole genome shotgun (WGS) entry which is preliminary data.</text>
</comment>
<protein>
    <submittedName>
        <fullName evidence="1">Uncharacterized protein</fullName>
    </submittedName>
</protein>
<reference evidence="1" key="2">
    <citation type="submission" date="2020-11" db="EMBL/GenBank/DDBJ databases">
        <authorList>
            <person name="McCartney M.A."/>
            <person name="Auch B."/>
            <person name="Kono T."/>
            <person name="Mallez S."/>
            <person name="Becker A."/>
            <person name="Gohl D.M."/>
            <person name="Silverstein K.A.T."/>
            <person name="Koren S."/>
            <person name="Bechman K.B."/>
            <person name="Herman A."/>
            <person name="Abrahante J.E."/>
            <person name="Garbe J."/>
        </authorList>
    </citation>
    <scope>NUCLEOTIDE SEQUENCE</scope>
    <source>
        <strain evidence="1">Duluth1</strain>
        <tissue evidence="1">Whole animal</tissue>
    </source>
</reference>
<reference evidence="1" key="1">
    <citation type="journal article" date="2019" name="bioRxiv">
        <title>The Genome of the Zebra Mussel, Dreissena polymorpha: A Resource for Invasive Species Research.</title>
        <authorList>
            <person name="McCartney M.A."/>
            <person name="Auch B."/>
            <person name="Kono T."/>
            <person name="Mallez S."/>
            <person name="Zhang Y."/>
            <person name="Obille A."/>
            <person name="Becker A."/>
            <person name="Abrahante J.E."/>
            <person name="Garbe J."/>
            <person name="Badalamenti J.P."/>
            <person name="Herman A."/>
            <person name="Mangelson H."/>
            <person name="Liachko I."/>
            <person name="Sullivan S."/>
            <person name="Sone E.D."/>
            <person name="Koren S."/>
            <person name="Silverstein K.A.T."/>
            <person name="Beckman K.B."/>
            <person name="Gohl D.M."/>
        </authorList>
    </citation>
    <scope>NUCLEOTIDE SEQUENCE</scope>
    <source>
        <strain evidence="1">Duluth1</strain>
        <tissue evidence="1">Whole animal</tissue>
    </source>
</reference>
<dbReference type="Proteomes" id="UP000828390">
    <property type="component" value="Unassembled WGS sequence"/>
</dbReference>
<sequence length="58" mass="6148">MVPMQKAANVAPTQLGHSHNLVRSYHACYKVMGGFQASANSIGPILAQHGSFQPAQQA</sequence>
<evidence type="ECO:0000313" key="2">
    <source>
        <dbReference type="Proteomes" id="UP000828390"/>
    </source>
</evidence>
<keyword evidence="2" id="KW-1185">Reference proteome</keyword>
<accession>A0A9D4L1P9</accession>
<evidence type="ECO:0000313" key="1">
    <source>
        <dbReference type="EMBL" id="KAH3849684.1"/>
    </source>
</evidence>
<dbReference type="AlphaFoldDB" id="A0A9D4L1P9"/>
<gene>
    <name evidence="1" type="ORF">DPMN_092087</name>
</gene>
<proteinExistence type="predicted"/>
<name>A0A9D4L1P9_DREPO</name>
<organism evidence="1 2">
    <name type="scientific">Dreissena polymorpha</name>
    <name type="common">Zebra mussel</name>
    <name type="synonym">Mytilus polymorpha</name>
    <dbReference type="NCBI Taxonomy" id="45954"/>
    <lineage>
        <taxon>Eukaryota</taxon>
        <taxon>Metazoa</taxon>
        <taxon>Spiralia</taxon>
        <taxon>Lophotrochozoa</taxon>
        <taxon>Mollusca</taxon>
        <taxon>Bivalvia</taxon>
        <taxon>Autobranchia</taxon>
        <taxon>Heteroconchia</taxon>
        <taxon>Euheterodonta</taxon>
        <taxon>Imparidentia</taxon>
        <taxon>Neoheterodontei</taxon>
        <taxon>Myida</taxon>
        <taxon>Dreissenoidea</taxon>
        <taxon>Dreissenidae</taxon>
        <taxon>Dreissena</taxon>
    </lineage>
</organism>
<dbReference type="EMBL" id="JAIWYP010000003">
    <property type="protein sequence ID" value="KAH3849684.1"/>
    <property type="molecule type" value="Genomic_DNA"/>
</dbReference>